<dbReference type="RefSeq" id="XP_007402300.1">
    <property type="nucleotide sequence ID" value="XM_007402238.1"/>
</dbReference>
<feature type="non-terminal residue" evidence="1">
    <location>
        <position position="1"/>
    </location>
</feature>
<name>K5UHZ9_PHACS</name>
<dbReference type="Proteomes" id="UP000008370">
    <property type="component" value="Unassembled WGS sequence"/>
</dbReference>
<dbReference type="GeneID" id="18920302"/>
<dbReference type="InParanoid" id="K5UHZ9"/>
<feature type="non-terminal residue" evidence="1">
    <location>
        <position position="117"/>
    </location>
</feature>
<proteinExistence type="predicted"/>
<evidence type="ECO:0000313" key="1">
    <source>
        <dbReference type="EMBL" id="EKM49151.1"/>
    </source>
</evidence>
<dbReference type="AlphaFoldDB" id="K5UHZ9"/>
<dbReference type="EMBL" id="JH930532">
    <property type="protein sequence ID" value="EKM49151.1"/>
    <property type="molecule type" value="Genomic_DNA"/>
</dbReference>
<keyword evidence="2" id="KW-1185">Reference proteome</keyword>
<dbReference type="KEGG" id="pco:PHACADRAFT_76342"/>
<reference evidence="1 2" key="1">
    <citation type="journal article" date="2012" name="BMC Genomics">
        <title>Comparative genomics of the white-rot fungi, Phanerochaete carnosa and P. chrysosporium, to elucidate the genetic basis of the distinct wood types they colonize.</title>
        <authorList>
            <person name="Suzuki H."/>
            <person name="MacDonald J."/>
            <person name="Syed K."/>
            <person name="Salamov A."/>
            <person name="Hori C."/>
            <person name="Aerts A."/>
            <person name="Henrissat B."/>
            <person name="Wiebenga A."/>
            <person name="vanKuyk P.A."/>
            <person name="Barry K."/>
            <person name="Lindquist E."/>
            <person name="LaButti K."/>
            <person name="Lapidus A."/>
            <person name="Lucas S."/>
            <person name="Coutinho P."/>
            <person name="Gong Y."/>
            <person name="Samejima M."/>
            <person name="Mahadevan R."/>
            <person name="Abou-Zaid M."/>
            <person name="de Vries R.P."/>
            <person name="Igarashi K."/>
            <person name="Yadav J.S."/>
            <person name="Grigoriev I.V."/>
            <person name="Master E.R."/>
        </authorList>
    </citation>
    <scope>NUCLEOTIDE SEQUENCE [LARGE SCALE GENOMIC DNA]</scope>
    <source>
        <strain evidence="1 2">HHB-10118-sp</strain>
    </source>
</reference>
<accession>K5UHZ9</accession>
<evidence type="ECO:0000313" key="2">
    <source>
        <dbReference type="Proteomes" id="UP000008370"/>
    </source>
</evidence>
<dbReference type="OrthoDB" id="5599163at2759"/>
<gene>
    <name evidence="1" type="ORF">PHACADRAFT_76342</name>
</gene>
<dbReference type="HOGENOM" id="CLU_161748_0_0_1"/>
<sequence length="117" mass="13498">EDDEDIICFDGAEAYAAFHCHKQSIQELNLGVKTNIFTAYKKVDRKVRPVPGVFPEEAKVTRNFPEDPLDSLVPLPTTPPEFIPNGRLTKERLEEINFNADKFLWPEEEKLFTHILQ</sequence>
<organism evidence="1 2">
    <name type="scientific">Phanerochaete carnosa (strain HHB-10118-sp)</name>
    <name type="common">White-rot fungus</name>
    <name type="synonym">Peniophora carnosa</name>
    <dbReference type="NCBI Taxonomy" id="650164"/>
    <lineage>
        <taxon>Eukaryota</taxon>
        <taxon>Fungi</taxon>
        <taxon>Dikarya</taxon>
        <taxon>Basidiomycota</taxon>
        <taxon>Agaricomycotina</taxon>
        <taxon>Agaricomycetes</taxon>
        <taxon>Polyporales</taxon>
        <taxon>Phanerochaetaceae</taxon>
        <taxon>Phanerochaete</taxon>
    </lineage>
</organism>
<protein>
    <submittedName>
        <fullName evidence="1">Uncharacterized protein</fullName>
    </submittedName>
</protein>